<dbReference type="InterPro" id="IPR000515">
    <property type="entry name" value="MetI-like"/>
</dbReference>
<keyword evidence="4 7" id="KW-0812">Transmembrane</keyword>
<evidence type="ECO:0000256" key="2">
    <source>
        <dbReference type="ARBA" id="ARBA00022448"/>
    </source>
</evidence>
<dbReference type="Pfam" id="PF19300">
    <property type="entry name" value="BPD_transp_1_N"/>
    <property type="match status" value="1"/>
</dbReference>
<feature type="transmembrane region" description="Helical" evidence="7">
    <location>
        <begin position="134"/>
        <end position="164"/>
    </location>
</feature>
<keyword evidence="10" id="KW-1185">Reference proteome</keyword>
<reference evidence="9 10" key="1">
    <citation type="submission" date="2019-10" db="EMBL/GenBank/DDBJ databases">
        <title>Pseudopuniceibacterium sp. HQ09 islated from Antarctica.</title>
        <authorList>
            <person name="Liao L."/>
            <person name="Su S."/>
            <person name="Chen B."/>
            <person name="Yu Y."/>
        </authorList>
    </citation>
    <scope>NUCLEOTIDE SEQUENCE [LARGE SCALE GENOMIC DNA]</scope>
    <source>
        <strain evidence="9 10">HQ09</strain>
    </source>
</reference>
<dbReference type="AlphaFoldDB" id="A0A7L9WT15"/>
<evidence type="ECO:0000313" key="10">
    <source>
        <dbReference type="Proteomes" id="UP000594118"/>
    </source>
</evidence>
<dbReference type="PROSITE" id="PS50928">
    <property type="entry name" value="ABC_TM1"/>
    <property type="match status" value="1"/>
</dbReference>
<dbReference type="KEGG" id="pshq:F3W81_20545"/>
<evidence type="ECO:0000256" key="3">
    <source>
        <dbReference type="ARBA" id="ARBA00022475"/>
    </source>
</evidence>
<keyword evidence="5 7" id="KW-1133">Transmembrane helix</keyword>
<keyword evidence="3" id="KW-1003">Cell membrane</keyword>
<feature type="transmembrane region" description="Helical" evidence="7">
    <location>
        <begin position="281"/>
        <end position="307"/>
    </location>
</feature>
<dbReference type="InterPro" id="IPR045621">
    <property type="entry name" value="BPD_transp_1_N"/>
</dbReference>
<evidence type="ECO:0000259" key="8">
    <source>
        <dbReference type="PROSITE" id="PS50928"/>
    </source>
</evidence>
<comment type="similarity">
    <text evidence="7">Belongs to the binding-protein-dependent transport system permease family.</text>
</comment>
<dbReference type="CDD" id="cd06261">
    <property type="entry name" value="TM_PBP2"/>
    <property type="match status" value="1"/>
</dbReference>
<accession>A0A7L9WT15</accession>
<sequence>MIRFLINRLPSFVLLLVVTSVIAFALPRMVPGDPAAALAGSDATAEQIEAIRQQLDLGRPFVVQYFDWLGGLVQGDLGTSILSGRPVAELIGDRVESSLELTLVAATLMIVIGGVLGVLAGTKQKNWIAGLLDGIIGLLVATPPHVTGLVMILIMTLVLPYWPISGEASLISDPGYGFQLILLPALALSLPQAAAVARLIQSNMRTVAQMDFVELARAKGVPPRRIITHHILRNSLGNALIVIALRVGELLSGAVVIEAIFARNGLGQLAVAATQSRDYMVVQVIIVGAVAIAALVNMLSEIGLAILDPRIRLDTK</sequence>
<dbReference type="PANTHER" id="PTHR43163">
    <property type="entry name" value="DIPEPTIDE TRANSPORT SYSTEM PERMEASE PROTEIN DPPB-RELATED"/>
    <property type="match status" value="1"/>
</dbReference>
<feature type="transmembrane region" description="Helical" evidence="7">
    <location>
        <begin position="239"/>
        <end position="261"/>
    </location>
</feature>
<dbReference type="PANTHER" id="PTHR43163:SF3">
    <property type="entry name" value="PEPTIDE ABC TRANSPORTER PERMEASE PROTEIN"/>
    <property type="match status" value="1"/>
</dbReference>
<evidence type="ECO:0000313" key="9">
    <source>
        <dbReference type="EMBL" id="QOL83014.1"/>
    </source>
</evidence>
<dbReference type="SUPFAM" id="SSF161098">
    <property type="entry name" value="MetI-like"/>
    <property type="match status" value="1"/>
</dbReference>
<dbReference type="Proteomes" id="UP000594118">
    <property type="component" value="Chromosome"/>
</dbReference>
<evidence type="ECO:0000256" key="4">
    <source>
        <dbReference type="ARBA" id="ARBA00022692"/>
    </source>
</evidence>
<organism evidence="9 10">
    <name type="scientific">Pseudooceanicola spongiae</name>
    <dbReference type="NCBI Taxonomy" id="2613965"/>
    <lineage>
        <taxon>Bacteria</taxon>
        <taxon>Pseudomonadati</taxon>
        <taxon>Pseudomonadota</taxon>
        <taxon>Alphaproteobacteria</taxon>
        <taxon>Rhodobacterales</taxon>
        <taxon>Paracoccaceae</taxon>
        <taxon>Pseudooceanicola</taxon>
    </lineage>
</organism>
<keyword evidence="2 7" id="KW-0813">Transport</keyword>
<dbReference type="RefSeq" id="WP_193081454.1">
    <property type="nucleotide sequence ID" value="NZ_CP045201.1"/>
</dbReference>
<dbReference type="InterPro" id="IPR035906">
    <property type="entry name" value="MetI-like_sf"/>
</dbReference>
<protein>
    <submittedName>
        <fullName evidence="9">ABC transporter permease subunit</fullName>
    </submittedName>
</protein>
<dbReference type="EMBL" id="CP045201">
    <property type="protein sequence ID" value="QOL83014.1"/>
    <property type="molecule type" value="Genomic_DNA"/>
</dbReference>
<evidence type="ECO:0000256" key="1">
    <source>
        <dbReference type="ARBA" id="ARBA00004651"/>
    </source>
</evidence>
<feature type="transmembrane region" description="Helical" evidence="7">
    <location>
        <begin position="176"/>
        <end position="200"/>
    </location>
</feature>
<evidence type="ECO:0000256" key="5">
    <source>
        <dbReference type="ARBA" id="ARBA00022989"/>
    </source>
</evidence>
<evidence type="ECO:0000256" key="7">
    <source>
        <dbReference type="RuleBase" id="RU363032"/>
    </source>
</evidence>
<dbReference type="Gene3D" id="1.10.3720.10">
    <property type="entry name" value="MetI-like"/>
    <property type="match status" value="1"/>
</dbReference>
<feature type="transmembrane region" description="Helical" evidence="7">
    <location>
        <begin position="101"/>
        <end position="122"/>
    </location>
</feature>
<evidence type="ECO:0000256" key="6">
    <source>
        <dbReference type="ARBA" id="ARBA00023136"/>
    </source>
</evidence>
<dbReference type="Pfam" id="PF00528">
    <property type="entry name" value="BPD_transp_1"/>
    <property type="match status" value="1"/>
</dbReference>
<comment type="subcellular location">
    <subcellularLocation>
        <location evidence="1 7">Cell membrane</location>
        <topology evidence="1 7">Multi-pass membrane protein</topology>
    </subcellularLocation>
</comment>
<gene>
    <name evidence="9" type="ORF">F3W81_20545</name>
</gene>
<keyword evidence="6 7" id="KW-0472">Membrane</keyword>
<dbReference type="GO" id="GO:0005886">
    <property type="term" value="C:plasma membrane"/>
    <property type="evidence" value="ECO:0007669"/>
    <property type="project" value="UniProtKB-SubCell"/>
</dbReference>
<dbReference type="GO" id="GO:0055085">
    <property type="term" value="P:transmembrane transport"/>
    <property type="evidence" value="ECO:0007669"/>
    <property type="project" value="InterPro"/>
</dbReference>
<proteinExistence type="inferred from homology"/>
<feature type="transmembrane region" description="Helical" evidence="7">
    <location>
        <begin position="12"/>
        <end position="30"/>
    </location>
</feature>
<feature type="domain" description="ABC transmembrane type-1" evidence="8">
    <location>
        <begin position="95"/>
        <end position="300"/>
    </location>
</feature>
<name>A0A7L9WT15_9RHOB</name>